<dbReference type="Proteomes" id="UP000004315">
    <property type="component" value="Unassembled WGS sequence"/>
</dbReference>
<dbReference type="SUPFAM" id="SSF46785">
    <property type="entry name" value="Winged helix' DNA-binding domain"/>
    <property type="match status" value="1"/>
</dbReference>
<organism evidence="8 9">
    <name type="scientific">Holdemanella biformis DSM 3989</name>
    <dbReference type="NCBI Taxonomy" id="518637"/>
    <lineage>
        <taxon>Bacteria</taxon>
        <taxon>Bacillati</taxon>
        <taxon>Bacillota</taxon>
        <taxon>Erysipelotrichia</taxon>
        <taxon>Erysipelotrichales</taxon>
        <taxon>Erysipelotrichaceae</taxon>
        <taxon>Holdemanella</taxon>
    </lineage>
</organism>
<evidence type="ECO:0000256" key="1">
    <source>
        <dbReference type="ARBA" id="ARBA00021390"/>
    </source>
</evidence>
<dbReference type="HOGENOM" id="CLU_060699_1_0_9"/>
<accession>B7CCT3</accession>
<evidence type="ECO:0000256" key="4">
    <source>
        <dbReference type="ARBA" id="ARBA00023125"/>
    </source>
</evidence>
<evidence type="ECO:0000256" key="5">
    <source>
        <dbReference type="ARBA" id="ARBA00023163"/>
    </source>
</evidence>
<feature type="domain" description="HTH deoR-type" evidence="7">
    <location>
        <begin position="14"/>
        <end position="69"/>
    </location>
</feature>
<keyword evidence="3" id="KW-0805">Transcription regulation</keyword>
<sequence length="262" mass="29549">MVSFNIEEDINMLKKERLVKIAQKVNQNGIITIQEIMDELGVSDMTARRDLDELEKSGKLLRVHGGAQSLSFSMDHELSHIEKSSVQIEEKKRIAHKAATLISEGESVFLGPGTTIQFLAEQLTGRNIRVITNSLAVFNILVNHAPTEVILTGGDYRGNTNTFVGPITNLVLGKLKYNKAFISCNGIYNSSITTYSLEEGESQQIALDNSKNKYLLADNKKFNRADFYIYYDLFNFDTLITDNTIDEEVLAHYKQYVQIEKV</sequence>
<dbReference type="InterPro" id="IPR036390">
    <property type="entry name" value="WH_DNA-bd_sf"/>
</dbReference>
<dbReference type="Gene3D" id="1.10.10.10">
    <property type="entry name" value="Winged helix-like DNA-binding domain superfamily/Winged helix DNA-binding domain"/>
    <property type="match status" value="1"/>
</dbReference>
<dbReference type="PRINTS" id="PR00037">
    <property type="entry name" value="HTHLACR"/>
</dbReference>
<keyword evidence="2" id="KW-0678">Repressor</keyword>
<dbReference type="AlphaFoldDB" id="B7CCT3"/>
<dbReference type="InterPro" id="IPR014036">
    <property type="entry name" value="DeoR-like_C"/>
</dbReference>
<dbReference type="PANTHER" id="PTHR30363:SF4">
    <property type="entry name" value="GLYCEROL-3-PHOSPHATE REGULON REPRESSOR"/>
    <property type="match status" value="1"/>
</dbReference>
<dbReference type="Gene3D" id="3.40.50.1360">
    <property type="match status" value="1"/>
</dbReference>
<dbReference type="InterPro" id="IPR050313">
    <property type="entry name" value="Carb_Metab_HTH_regulators"/>
</dbReference>
<evidence type="ECO:0000256" key="6">
    <source>
        <dbReference type="ARBA" id="ARBA00024937"/>
    </source>
</evidence>
<protein>
    <recommendedName>
        <fullName evidence="1">Lactose phosphotransferase system repressor</fullName>
    </recommendedName>
</protein>
<reference evidence="8 9" key="2">
    <citation type="submission" date="2008-11" db="EMBL/GenBank/DDBJ databases">
        <title>Draft genome sequence of Eubacterium biforme (DSM 3989).</title>
        <authorList>
            <person name="Sudarsanam P."/>
            <person name="Ley R."/>
            <person name="Guruge J."/>
            <person name="Turnbaugh P.J."/>
            <person name="Mahowald M."/>
            <person name="Liep D."/>
            <person name="Gordon J."/>
        </authorList>
    </citation>
    <scope>NUCLEOTIDE SEQUENCE [LARGE SCALE GENOMIC DNA]</scope>
    <source>
        <strain evidence="8 9">DSM 3989</strain>
    </source>
</reference>
<dbReference type="PROSITE" id="PS51000">
    <property type="entry name" value="HTH_DEOR_2"/>
    <property type="match status" value="1"/>
</dbReference>
<comment type="function">
    <text evidence="6">Repressor of the lactose catabolism operon. Galactose-6-phosphate is the inducer.</text>
</comment>
<keyword evidence="5" id="KW-0804">Transcription</keyword>
<dbReference type="SUPFAM" id="SSF100950">
    <property type="entry name" value="NagB/RpiA/CoA transferase-like"/>
    <property type="match status" value="1"/>
</dbReference>
<dbReference type="InterPro" id="IPR037171">
    <property type="entry name" value="NagB/RpiA_transferase-like"/>
</dbReference>
<dbReference type="GO" id="GO:0003677">
    <property type="term" value="F:DNA binding"/>
    <property type="evidence" value="ECO:0007669"/>
    <property type="project" value="UniProtKB-KW"/>
</dbReference>
<reference evidence="8 9" key="1">
    <citation type="submission" date="2008-10" db="EMBL/GenBank/DDBJ databases">
        <authorList>
            <person name="Fulton L."/>
            <person name="Clifton S."/>
            <person name="Fulton B."/>
            <person name="Xu J."/>
            <person name="Minx P."/>
            <person name="Pepin K.H."/>
            <person name="Johnson M."/>
            <person name="Bhonagiri V."/>
            <person name="Nash W.E."/>
            <person name="Mardis E.R."/>
            <person name="Wilson R.K."/>
        </authorList>
    </citation>
    <scope>NUCLEOTIDE SEQUENCE [LARGE SCALE GENOMIC DNA]</scope>
    <source>
        <strain evidence="8 9">DSM 3989</strain>
    </source>
</reference>
<evidence type="ECO:0000256" key="2">
    <source>
        <dbReference type="ARBA" id="ARBA00022491"/>
    </source>
</evidence>
<name>B7CCT3_9FIRM</name>
<gene>
    <name evidence="8" type="ORF">EUBIFOR_02011</name>
</gene>
<dbReference type="InterPro" id="IPR018356">
    <property type="entry name" value="Tscrpt_reg_HTH_DeoR_CS"/>
</dbReference>
<dbReference type="eggNOG" id="COG1349">
    <property type="taxonomic scope" value="Bacteria"/>
</dbReference>
<evidence type="ECO:0000313" key="9">
    <source>
        <dbReference type="Proteomes" id="UP000004315"/>
    </source>
</evidence>
<dbReference type="SMART" id="SM00420">
    <property type="entry name" value="HTH_DEOR"/>
    <property type="match status" value="1"/>
</dbReference>
<dbReference type="Pfam" id="PF00455">
    <property type="entry name" value="DeoRC"/>
    <property type="match status" value="1"/>
</dbReference>
<evidence type="ECO:0000256" key="3">
    <source>
        <dbReference type="ARBA" id="ARBA00023015"/>
    </source>
</evidence>
<evidence type="ECO:0000259" key="7">
    <source>
        <dbReference type="PROSITE" id="PS51000"/>
    </source>
</evidence>
<comment type="caution">
    <text evidence="8">The sequence shown here is derived from an EMBL/GenBank/DDBJ whole genome shotgun (WGS) entry which is preliminary data.</text>
</comment>
<dbReference type="InterPro" id="IPR036388">
    <property type="entry name" value="WH-like_DNA-bd_sf"/>
</dbReference>
<dbReference type="SMART" id="SM01134">
    <property type="entry name" value="DeoRC"/>
    <property type="match status" value="1"/>
</dbReference>
<dbReference type="PROSITE" id="PS00894">
    <property type="entry name" value="HTH_DEOR_1"/>
    <property type="match status" value="1"/>
</dbReference>
<dbReference type="GO" id="GO:0003700">
    <property type="term" value="F:DNA-binding transcription factor activity"/>
    <property type="evidence" value="ECO:0007669"/>
    <property type="project" value="InterPro"/>
</dbReference>
<evidence type="ECO:0000313" key="8">
    <source>
        <dbReference type="EMBL" id="EEC89414.1"/>
    </source>
</evidence>
<dbReference type="EMBL" id="ABYT01000106">
    <property type="protein sequence ID" value="EEC89414.1"/>
    <property type="molecule type" value="Genomic_DNA"/>
</dbReference>
<keyword evidence="9" id="KW-1185">Reference proteome</keyword>
<proteinExistence type="predicted"/>
<keyword evidence="4" id="KW-0238">DNA-binding</keyword>
<dbReference type="PANTHER" id="PTHR30363">
    <property type="entry name" value="HTH-TYPE TRANSCRIPTIONAL REGULATOR SRLR-RELATED"/>
    <property type="match status" value="1"/>
</dbReference>
<dbReference type="InterPro" id="IPR001034">
    <property type="entry name" value="DeoR_HTH"/>
</dbReference>
<dbReference type="STRING" id="518637.EUBIFOR_02011"/>
<dbReference type="Pfam" id="PF08220">
    <property type="entry name" value="HTH_DeoR"/>
    <property type="match status" value="1"/>
</dbReference>